<reference evidence="1" key="1">
    <citation type="submission" date="2020-05" db="UniProtKB">
        <authorList>
            <consortium name="EnsemblMetazoa"/>
        </authorList>
    </citation>
    <scope>IDENTIFICATION</scope>
    <source>
        <strain evidence="1">TTRI</strain>
    </source>
</reference>
<dbReference type="Proteomes" id="UP000078200">
    <property type="component" value="Unassembled WGS sequence"/>
</dbReference>
<sequence length="119" mass="13479">MTEANVLPIGNYNLNVELLNKLPVVITNSILDESNCTYVCMYQGRITYKRTDIVFEKCPSLDIETAVTDINWKITPDISSNNTQYNNKFDEIGSSNNNSISSRRPAYLAKEIAIVCYMN</sequence>
<dbReference type="AlphaFoldDB" id="A0A1A9V808"/>
<evidence type="ECO:0000313" key="2">
    <source>
        <dbReference type="Proteomes" id="UP000078200"/>
    </source>
</evidence>
<organism evidence="1 2">
    <name type="scientific">Glossina austeni</name>
    <name type="common">Savannah tsetse fly</name>
    <dbReference type="NCBI Taxonomy" id="7395"/>
    <lineage>
        <taxon>Eukaryota</taxon>
        <taxon>Metazoa</taxon>
        <taxon>Ecdysozoa</taxon>
        <taxon>Arthropoda</taxon>
        <taxon>Hexapoda</taxon>
        <taxon>Insecta</taxon>
        <taxon>Pterygota</taxon>
        <taxon>Neoptera</taxon>
        <taxon>Endopterygota</taxon>
        <taxon>Diptera</taxon>
        <taxon>Brachycera</taxon>
        <taxon>Muscomorpha</taxon>
        <taxon>Hippoboscoidea</taxon>
        <taxon>Glossinidae</taxon>
        <taxon>Glossina</taxon>
    </lineage>
</organism>
<name>A0A1A9V808_GLOAU</name>
<dbReference type="EnsemblMetazoa" id="GAUT028812-RA">
    <property type="protein sequence ID" value="GAUT028812-PA"/>
    <property type="gene ID" value="GAUT028812"/>
</dbReference>
<proteinExistence type="predicted"/>
<evidence type="ECO:0000313" key="1">
    <source>
        <dbReference type="EnsemblMetazoa" id="GAUT028812-PA"/>
    </source>
</evidence>
<protein>
    <submittedName>
        <fullName evidence="1">Uncharacterized protein</fullName>
    </submittedName>
</protein>
<keyword evidence="2" id="KW-1185">Reference proteome</keyword>
<accession>A0A1A9V808</accession>
<dbReference type="VEuPathDB" id="VectorBase:GAUT028812"/>